<feature type="transmembrane region" description="Helical" evidence="1">
    <location>
        <begin position="6"/>
        <end position="30"/>
    </location>
</feature>
<sequence length="113" mass="12414">MDAESYGLWAWLATAGLALITLVTRAFFLIPKEPLPMPQWLSRGLQYAPLAALTAVVAPEIFMADGQLLATWQDARLPAVACATLYFALRRDILGTIAVGMLVYLPLHIGWGW</sequence>
<gene>
    <name evidence="2" type="ORF">ACFO3A_05040</name>
</gene>
<name>A0ABV9GWQ9_9BURK</name>
<dbReference type="Pfam" id="PF05437">
    <property type="entry name" value="AzlD"/>
    <property type="match status" value="1"/>
</dbReference>
<keyword evidence="1" id="KW-0472">Membrane</keyword>
<evidence type="ECO:0000313" key="2">
    <source>
        <dbReference type="EMBL" id="MFC4621574.1"/>
    </source>
</evidence>
<evidence type="ECO:0000256" key="1">
    <source>
        <dbReference type="SAM" id="Phobius"/>
    </source>
</evidence>
<reference evidence="3" key="1">
    <citation type="journal article" date="2019" name="Int. J. Syst. Evol. Microbiol.">
        <title>The Global Catalogue of Microorganisms (GCM) 10K type strain sequencing project: providing services to taxonomists for standard genome sequencing and annotation.</title>
        <authorList>
            <consortium name="The Broad Institute Genomics Platform"/>
            <consortium name="The Broad Institute Genome Sequencing Center for Infectious Disease"/>
            <person name="Wu L."/>
            <person name="Ma J."/>
        </authorList>
    </citation>
    <scope>NUCLEOTIDE SEQUENCE [LARGE SCALE GENOMIC DNA]</scope>
    <source>
        <strain evidence="3">JCM 11650</strain>
    </source>
</reference>
<dbReference type="RefSeq" id="WP_377724545.1">
    <property type="nucleotide sequence ID" value="NZ_JBHSEW010000003.1"/>
</dbReference>
<protein>
    <submittedName>
        <fullName evidence="2">AzlD domain-containing protein</fullName>
    </submittedName>
</protein>
<dbReference type="EMBL" id="JBHSEW010000003">
    <property type="protein sequence ID" value="MFC4621574.1"/>
    <property type="molecule type" value="Genomic_DNA"/>
</dbReference>
<evidence type="ECO:0000313" key="3">
    <source>
        <dbReference type="Proteomes" id="UP001595967"/>
    </source>
</evidence>
<keyword evidence="1" id="KW-1133">Transmembrane helix</keyword>
<comment type="caution">
    <text evidence="2">The sequence shown here is derived from an EMBL/GenBank/DDBJ whole genome shotgun (WGS) entry which is preliminary data.</text>
</comment>
<proteinExistence type="predicted"/>
<feature type="transmembrane region" description="Helical" evidence="1">
    <location>
        <begin position="93"/>
        <end position="111"/>
    </location>
</feature>
<keyword evidence="1" id="KW-0812">Transmembrane</keyword>
<dbReference type="InterPro" id="IPR008407">
    <property type="entry name" value="Brnchd-chn_aa_trnsp_AzlD"/>
</dbReference>
<accession>A0ABV9GWQ9</accession>
<dbReference type="Proteomes" id="UP001595967">
    <property type="component" value="Unassembled WGS sequence"/>
</dbReference>
<keyword evidence="3" id="KW-1185">Reference proteome</keyword>
<organism evidence="2 3">
    <name type="scientific">Comamonas nitrativorans</name>
    <dbReference type="NCBI Taxonomy" id="108437"/>
    <lineage>
        <taxon>Bacteria</taxon>
        <taxon>Pseudomonadati</taxon>
        <taxon>Pseudomonadota</taxon>
        <taxon>Betaproteobacteria</taxon>
        <taxon>Burkholderiales</taxon>
        <taxon>Comamonadaceae</taxon>
        <taxon>Comamonas</taxon>
    </lineage>
</organism>